<proteinExistence type="predicted"/>
<accession>A0A1Q2CIR9</accession>
<organism evidence="1 2">
    <name type="scientific">Tessaracoccus flavus</name>
    <dbReference type="NCBI Taxonomy" id="1610493"/>
    <lineage>
        <taxon>Bacteria</taxon>
        <taxon>Bacillati</taxon>
        <taxon>Actinomycetota</taxon>
        <taxon>Actinomycetes</taxon>
        <taxon>Propionibacteriales</taxon>
        <taxon>Propionibacteriaceae</taxon>
        <taxon>Tessaracoccus</taxon>
    </lineage>
</organism>
<dbReference type="KEGG" id="tfl:RPIT_00990"/>
<name>A0A1Q2CIR9_9ACTN</name>
<dbReference type="OrthoDB" id="3677745at2"/>
<dbReference type="Pfam" id="PF21810">
    <property type="entry name" value="DUF6880"/>
    <property type="match status" value="1"/>
</dbReference>
<evidence type="ECO:0000313" key="1">
    <source>
        <dbReference type="EMBL" id="AQP45945.1"/>
    </source>
</evidence>
<reference evidence="1 2" key="1">
    <citation type="journal article" date="2016" name="Int. J. Syst. Evol. Microbiol.">
        <title>Tessaracoccus flavus sp. nov., isolated from the drainage system of a lindane-producing factory.</title>
        <authorList>
            <person name="Kumari R."/>
            <person name="Singh P."/>
            <person name="Schumann P."/>
            <person name="Lal R."/>
        </authorList>
    </citation>
    <scope>NUCLEOTIDE SEQUENCE [LARGE SCALE GENOMIC DNA]</scope>
    <source>
        <strain evidence="1 2">RP1T</strain>
    </source>
</reference>
<dbReference type="Proteomes" id="UP000188324">
    <property type="component" value="Chromosome"/>
</dbReference>
<gene>
    <name evidence="1" type="ORF">RPIT_00990</name>
</gene>
<sequence length="378" mass="42541">MHDAVSLLEAHQPDTDPAEFFSIVQKALMSSLRVLLRADDSSGIIGDAARRLLKLHPRAAAAANVKPAKLVDWMMKFQFEEEVSFFELDVVEYASALGESGIALYRRRLQEVAEPLGPEPAPREVWSSPHSRAWWTLHHNARRLAVLDRDVDEIIRTHARDHSVAKWLEDTSQALEEIGEIDLAIEWARRATDHDLGFQSSGAARRWISLVAAHRPEELVDAAHHVFSRWPTSGSALSLRDAAGDRWPEFRAAVQSRLRERPDEAVLFAIADESPERALKLAFELGITSEMTWDELARALGSVNPGEAILIHFMLAEGELREASAGNYREVARRLRFVRALAAGAGKEREVDEFIASLREAHRRRPRLQQEFTRAGLP</sequence>
<dbReference type="AlphaFoldDB" id="A0A1Q2CIR9"/>
<dbReference type="EMBL" id="CP019605">
    <property type="protein sequence ID" value="AQP45945.1"/>
    <property type="molecule type" value="Genomic_DNA"/>
</dbReference>
<dbReference type="InterPro" id="IPR049245">
    <property type="entry name" value="DUF6880"/>
</dbReference>
<keyword evidence="2" id="KW-1185">Reference proteome</keyword>
<evidence type="ECO:0000313" key="2">
    <source>
        <dbReference type="Proteomes" id="UP000188324"/>
    </source>
</evidence>
<protein>
    <submittedName>
        <fullName evidence="1">Uncharacterized protein</fullName>
    </submittedName>
</protein>